<dbReference type="InterPro" id="IPR017896">
    <property type="entry name" value="4Fe4S_Fe-S-bd"/>
</dbReference>
<evidence type="ECO:0000313" key="2">
    <source>
        <dbReference type="EMBL" id="MBR0798055.1"/>
    </source>
</evidence>
<evidence type="ECO:0000259" key="1">
    <source>
        <dbReference type="PROSITE" id="PS51379"/>
    </source>
</evidence>
<protein>
    <recommendedName>
        <fullName evidence="1">4Fe-4S ferredoxin-type domain-containing protein</fullName>
    </recommendedName>
</protein>
<dbReference type="PROSITE" id="PS51379">
    <property type="entry name" value="4FE4S_FER_2"/>
    <property type="match status" value="1"/>
</dbReference>
<comment type="caution">
    <text evidence="2">The sequence shown here is derived from an EMBL/GenBank/DDBJ whole genome shotgun (WGS) entry which is preliminary data.</text>
</comment>
<reference evidence="3" key="1">
    <citation type="journal article" date="2021" name="ISME J.">
        <title>Evolutionary origin and ecological implication of a unique nif island in free-living Bradyrhizobium lineages.</title>
        <authorList>
            <person name="Tao J."/>
        </authorList>
    </citation>
    <scope>NUCLEOTIDE SEQUENCE [LARGE SCALE GENOMIC DNA]</scope>
    <source>
        <strain evidence="3">SZCCT0434</strain>
    </source>
</reference>
<gene>
    <name evidence="2" type="ORF">JQ615_21935</name>
</gene>
<name>A0ABS5FMP6_9BRAD</name>
<feature type="domain" description="4Fe-4S ferredoxin-type" evidence="1">
    <location>
        <begin position="29"/>
        <end position="59"/>
    </location>
</feature>
<accession>A0ABS5FMP6</accession>
<dbReference type="EMBL" id="JAFCJH010000023">
    <property type="protein sequence ID" value="MBR0798055.1"/>
    <property type="molecule type" value="Genomic_DNA"/>
</dbReference>
<keyword evidence="3" id="KW-1185">Reference proteome</keyword>
<proteinExistence type="predicted"/>
<evidence type="ECO:0000313" key="3">
    <source>
        <dbReference type="Proteomes" id="UP001315278"/>
    </source>
</evidence>
<dbReference type="Proteomes" id="UP001315278">
    <property type="component" value="Unassembled WGS sequence"/>
</dbReference>
<sequence length="105" mass="11487">MVDYVNLRGADPAIVTGGLRRLASGDAAPEETVAWVGACTKSGQCVDACPQKAAGLDAMLLVRIARQRAINETRQLPARQDPSYFPRIKTFARLQLSDEELDTWL</sequence>
<organism evidence="2 3">
    <name type="scientific">Bradyrhizobium jicamae</name>
    <dbReference type="NCBI Taxonomy" id="280332"/>
    <lineage>
        <taxon>Bacteria</taxon>
        <taxon>Pseudomonadati</taxon>
        <taxon>Pseudomonadota</taxon>
        <taxon>Alphaproteobacteria</taxon>
        <taxon>Hyphomicrobiales</taxon>
        <taxon>Nitrobacteraceae</taxon>
        <taxon>Bradyrhizobium</taxon>
    </lineage>
</organism>